<dbReference type="PANTHER" id="PTHR24252">
    <property type="entry name" value="ACROSIN-RELATED"/>
    <property type="match status" value="1"/>
</dbReference>
<dbReference type="GO" id="GO:0006508">
    <property type="term" value="P:proteolysis"/>
    <property type="evidence" value="ECO:0007669"/>
    <property type="project" value="UniProtKB-KW"/>
</dbReference>
<organism evidence="3">
    <name type="scientific">Ixodes scapularis</name>
    <name type="common">Black-legged tick</name>
    <name type="synonym">Deer tick</name>
    <dbReference type="NCBI Taxonomy" id="6945"/>
    <lineage>
        <taxon>Eukaryota</taxon>
        <taxon>Metazoa</taxon>
        <taxon>Ecdysozoa</taxon>
        <taxon>Arthropoda</taxon>
        <taxon>Chelicerata</taxon>
        <taxon>Arachnida</taxon>
        <taxon>Acari</taxon>
        <taxon>Parasitiformes</taxon>
        <taxon>Ixodida</taxon>
        <taxon>Ixodoidea</taxon>
        <taxon>Ixodidae</taxon>
        <taxon>Ixodinae</taxon>
        <taxon>Ixodes</taxon>
    </lineage>
</organism>
<dbReference type="VEuPathDB" id="VectorBase:ISCP_008229"/>
<dbReference type="InterPro" id="IPR001254">
    <property type="entry name" value="Trypsin_dom"/>
</dbReference>
<proteinExistence type="evidence at transcript level"/>
<dbReference type="GO" id="GO:0004252">
    <property type="term" value="F:serine-type endopeptidase activity"/>
    <property type="evidence" value="ECO:0007669"/>
    <property type="project" value="InterPro"/>
</dbReference>
<dbReference type="AlphaFoldDB" id="Q8MVB1"/>
<dbReference type="EMBL" id="AF483729">
    <property type="protein sequence ID" value="AAM93651.1"/>
    <property type="molecule type" value="mRNA"/>
</dbReference>
<keyword evidence="1" id="KW-1015">Disulfide bond</keyword>
<keyword evidence="3" id="KW-0378">Hydrolase</keyword>
<keyword evidence="3" id="KW-0645">Protease</keyword>
<dbReference type="InterPro" id="IPR009003">
    <property type="entry name" value="Peptidase_S1_PA"/>
</dbReference>
<dbReference type="InterPro" id="IPR018114">
    <property type="entry name" value="TRYPSIN_HIS"/>
</dbReference>
<dbReference type="SUPFAM" id="SSF50494">
    <property type="entry name" value="Trypsin-like serine proteases"/>
    <property type="match status" value="1"/>
</dbReference>
<evidence type="ECO:0000256" key="1">
    <source>
        <dbReference type="ARBA" id="ARBA00023157"/>
    </source>
</evidence>
<dbReference type="Pfam" id="PF00089">
    <property type="entry name" value="Trypsin"/>
    <property type="match status" value="2"/>
</dbReference>
<name>Q8MVB1_IXOSC</name>
<protein>
    <submittedName>
        <fullName evidence="3">Putative serine protease with signal anchor</fullName>
    </submittedName>
</protein>
<dbReference type="MEROPS" id="S01.A64"/>
<sequence>MCRNESSMALRRCTVIGRGSSDSTTRAHTGHTFCGGVLISAWIILTAAHCIQDRETASFAVFLGTSRKPPRNKSGSVISMFSFEFDEEYEAYYDMNNLSQFEVDTGQNAQYSDEPVPEGVFIDVDEVCAAHQGNDCTVMPRDIALIKLKESVNFTDYIQPICLPEDSEEPPDHAPIYVAGWGIVIEYMDDMEVPFYTEGFSASASAVRDIQHGKEGAREIVEENAAESNGDAGTGTKASRMLVQVLRDDLMEARVKYISNEECGIMTNSCIPEYTLCSKLDLGGICHADSGPPLMYEEDGQWILDAIAIAGPTSCIFNGTSPYYYLRVSHFTEAFIRPYLSFSAKAEQNCSGLCASTADIERCMLEFYGKGESLQT</sequence>
<feature type="domain" description="Peptidase S1" evidence="2">
    <location>
        <begin position="15"/>
        <end position="341"/>
    </location>
</feature>
<dbReference type="Gene3D" id="2.40.10.10">
    <property type="entry name" value="Trypsin-like serine proteases"/>
    <property type="match status" value="3"/>
</dbReference>
<reference evidence="3" key="1">
    <citation type="journal article" date="2002" name="J. Exp. Biol.">
        <title>Exploring the sialome of the tick Ixodes scapularis.</title>
        <authorList>
            <person name="Valenzuela J.G."/>
            <person name="Francischetti I.M."/>
            <person name="Pham V.M."/>
            <person name="Garfield M.K."/>
            <person name="Mather T.N."/>
            <person name="Ribeiro J.M."/>
        </authorList>
    </citation>
    <scope>NUCLEOTIDE SEQUENCE</scope>
    <source>
        <strain evidence="3">Rhode Island</strain>
        <tissue evidence="3">Salivary gland</tissue>
    </source>
</reference>
<accession>Q8MVB1</accession>
<dbReference type="PROSITE" id="PS50240">
    <property type="entry name" value="TRYPSIN_DOM"/>
    <property type="match status" value="1"/>
</dbReference>
<dbReference type="PROSITE" id="PS00134">
    <property type="entry name" value="TRYPSIN_HIS"/>
    <property type="match status" value="1"/>
</dbReference>
<dbReference type="PANTHER" id="PTHR24252:SF7">
    <property type="entry name" value="HYALIN"/>
    <property type="match status" value="1"/>
</dbReference>
<dbReference type="InterPro" id="IPR043504">
    <property type="entry name" value="Peptidase_S1_PA_chymotrypsin"/>
</dbReference>
<dbReference type="SMART" id="SM00020">
    <property type="entry name" value="Tryp_SPc"/>
    <property type="match status" value="1"/>
</dbReference>
<dbReference type="OrthoDB" id="546450at2759"/>
<evidence type="ECO:0000259" key="2">
    <source>
        <dbReference type="PROSITE" id="PS50240"/>
    </source>
</evidence>
<evidence type="ECO:0000313" key="3">
    <source>
        <dbReference type="EMBL" id="AAM93651.1"/>
    </source>
</evidence>